<name>A0A2T0SZQ3_9PSEU</name>
<dbReference type="PROSITE" id="PS51747">
    <property type="entry name" value="CYT_DCMP_DEAMINASES_2"/>
    <property type="match status" value="1"/>
</dbReference>
<dbReference type="InterPro" id="IPR002125">
    <property type="entry name" value="CMP_dCMP_dom"/>
</dbReference>
<dbReference type="GO" id="GO:0008835">
    <property type="term" value="F:diaminohydroxyphosphoribosylaminopyrimidine deaminase activity"/>
    <property type="evidence" value="ECO:0007669"/>
    <property type="project" value="TreeGrafter"/>
</dbReference>
<proteinExistence type="predicted"/>
<dbReference type="Gene3D" id="3.40.140.10">
    <property type="entry name" value="Cytidine Deaminase, domain 2"/>
    <property type="match status" value="1"/>
</dbReference>
<evidence type="ECO:0000259" key="1">
    <source>
        <dbReference type="PROSITE" id="PS51747"/>
    </source>
</evidence>
<dbReference type="PANTHER" id="PTHR11079:SF162">
    <property type="entry name" value="RIBOFLAVIN BIOSYNTHESIS PROTEIN PYRD, CHLOROPLASTIC"/>
    <property type="match status" value="1"/>
</dbReference>
<dbReference type="PANTHER" id="PTHR11079">
    <property type="entry name" value="CYTOSINE DEAMINASE FAMILY MEMBER"/>
    <property type="match status" value="1"/>
</dbReference>
<dbReference type="SUPFAM" id="SSF53927">
    <property type="entry name" value="Cytidine deaminase-like"/>
    <property type="match status" value="1"/>
</dbReference>
<keyword evidence="3" id="KW-1185">Reference proteome</keyword>
<gene>
    <name evidence="2" type="ORF">CLV43_108298</name>
</gene>
<dbReference type="EMBL" id="PVTF01000008">
    <property type="protein sequence ID" value="PRY38898.1"/>
    <property type="molecule type" value="Genomic_DNA"/>
</dbReference>
<sequence>MTDPHDVRWMKAAIDLSRRCPPSATAFSVGAIIVSATDEEVASGYSREFDPLEHAEEAALTKLVDRPDNAVGSTLYSTLEPCSARASRLLSCTALVLRSGITRVVIAWREPPLFVEGRGYELLTAAGIAVDELPECADEARQVNDHLAPG</sequence>
<comment type="caution">
    <text evidence="2">The sequence shown here is derived from an EMBL/GenBank/DDBJ whole genome shotgun (WGS) entry which is preliminary data.</text>
</comment>
<organism evidence="2 3">
    <name type="scientific">Umezawaea tangerina</name>
    <dbReference type="NCBI Taxonomy" id="84725"/>
    <lineage>
        <taxon>Bacteria</taxon>
        <taxon>Bacillati</taxon>
        <taxon>Actinomycetota</taxon>
        <taxon>Actinomycetes</taxon>
        <taxon>Pseudonocardiales</taxon>
        <taxon>Pseudonocardiaceae</taxon>
        <taxon>Umezawaea</taxon>
    </lineage>
</organism>
<accession>A0A2T0SZQ3</accession>
<reference evidence="2 3" key="1">
    <citation type="submission" date="2018-03" db="EMBL/GenBank/DDBJ databases">
        <title>Genomic Encyclopedia of Archaeal and Bacterial Type Strains, Phase II (KMG-II): from individual species to whole genera.</title>
        <authorList>
            <person name="Goeker M."/>
        </authorList>
    </citation>
    <scope>NUCLEOTIDE SEQUENCE [LARGE SCALE GENOMIC DNA]</scope>
    <source>
        <strain evidence="2 3">DSM 44720</strain>
    </source>
</reference>
<evidence type="ECO:0000313" key="2">
    <source>
        <dbReference type="EMBL" id="PRY38898.1"/>
    </source>
</evidence>
<dbReference type="Proteomes" id="UP000239494">
    <property type="component" value="Unassembled WGS sequence"/>
</dbReference>
<evidence type="ECO:0000313" key="3">
    <source>
        <dbReference type="Proteomes" id="UP000239494"/>
    </source>
</evidence>
<dbReference type="OrthoDB" id="9800865at2"/>
<feature type="domain" description="CMP/dCMP-type deaminase" evidence="1">
    <location>
        <begin position="4"/>
        <end position="121"/>
    </location>
</feature>
<protein>
    <submittedName>
        <fullName evidence="2">Diaminohydroxyphosphoribosylaminopyrimidine deaminase</fullName>
    </submittedName>
</protein>
<dbReference type="RefSeq" id="WP_106190249.1">
    <property type="nucleotide sequence ID" value="NZ_PVTF01000008.1"/>
</dbReference>
<dbReference type="InterPro" id="IPR016193">
    <property type="entry name" value="Cytidine_deaminase-like"/>
</dbReference>
<dbReference type="AlphaFoldDB" id="A0A2T0SZQ3"/>
<dbReference type="Pfam" id="PF00383">
    <property type="entry name" value="dCMP_cyt_deam_1"/>
    <property type="match status" value="1"/>
</dbReference>